<dbReference type="OrthoDB" id="8959245at2"/>
<keyword evidence="7" id="KW-1185">Reference proteome</keyword>
<dbReference type="Pfam" id="PF07729">
    <property type="entry name" value="FCD"/>
    <property type="match status" value="1"/>
</dbReference>
<feature type="region of interest" description="Disordered" evidence="4">
    <location>
        <begin position="270"/>
        <end position="293"/>
    </location>
</feature>
<feature type="domain" description="HTH gntR-type" evidence="5">
    <location>
        <begin position="70"/>
        <end position="137"/>
    </location>
</feature>
<evidence type="ECO:0000256" key="2">
    <source>
        <dbReference type="ARBA" id="ARBA00023125"/>
    </source>
</evidence>
<protein>
    <submittedName>
        <fullName evidence="6">GntR family transcriptional regulator</fullName>
    </submittedName>
</protein>
<evidence type="ECO:0000256" key="1">
    <source>
        <dbReference type="ARBA" id="ARBA00023015"/>
    </source>
</evidence>
<dbReference type="Proteomes" id="UP000295722">
    <property type="component" value="Unassembled WGS sequence"/>
</dbReference>
<dbReference type="GO" id="GO:0003677">
    <property type="term" value="F:DNA binding"/>
    <property type="evidence" value="ECO:0007669"/>
    <property type="project" value="UniProtKB-KW"/>
</dbReference>
<dbReference type="Pfam" id="PF00392">
    <property type="entry name" value="GntR"/>
    <property type="match status" value="1"/>
</dbReference>
<dbReference type="InterPro" id="IPR011711">
    <property type="entry name" value="GntR_C"/>
</dbReference>
<evidence type="ECO:0000313" key="7">
    <source>
        <dbReference type="Proteomes" id="UP000295722"/>
    </source>
</evidence>
<keyword evidence="1" id="KW-0805">Transcription regulation</keyword>
<dbReference type="SUPFAM" id="SSF46785">
    <property type="entry name" value="Winged helix' DNA-binding domain"/>
    <property type="match status" value="1"/>
</dbReference>
<dbReference type="GO" id="GO:0003700">
    <property type="term" value="F:DNA-binding transcription factor activity"/>
    <property type="evidence" value="ECO:0007669"/>
    <property type="project" value="InterPro"/>
</dbReference>
<keyword evidence="2" id="KW-0238">DNA-binding</keyword>
<evidence type="ECO:0000256" key="3">
    <source>
        <dbReference type="ARBA" id="ARBA00023163"/>
    </source>
</evidence>
<gene>
    <name evidence="6" type="ORF">EYW47_16715</name>
</gene>
<dbReference type="Gene3D" id="1.20.120.530">
    <property type="entry name" value="GntR ligand-binding domain-like"/>
    <property type="match status" value="1"/>
</dbReference>
<dbReference type="InterPro" id="IPR036390">
    <property type="entry name" value="WH_DNA-bd_sf"/>
</dbReference>
<dbReference type="AlphaFoldDB" id="A0A4V2ZYY7"/>
<evidence type="ECO:0000313" key="6">
    <source>
        <dbReference type="EMBL" id="TDG22851.1"/>
    </source>
</evidence>
<dbReference type="InterPro" id="IPR000524">
    <property type="entry name" value="Tscrpt_reg_HTH_GntR"/>
</dbReference>
<comment type="caution">
    <text evidence="6">The sequence shown here is derived from an EMBL/GenBank/DDBJ whole genome shotgun (WGS) entry which is preliminary data.</text>
</comment>
<dbReference type="SUPFAM" id="SSF48008">
    <property type="entry name" value="GntR ligand-binding domain-like"/>
    <property type="match status" value="1"/>
</dbReference>
<name>A0A4V2ZYY7_9BURK</name>
<dbReference type="PANTHER" id="PTHR43537:SF24">
    <property type="entry name" value="GLUCONATE OPERON TRANSCRIPTIONAL REPRESSOR"/>
    <property type="match status" value="1"/>
</dbReference>
<dbReference type="Gene3D" id="1.10.10.10">
    <property type="entry name" value="Winged helix-like DNA-binding domain superfamily/Winged helix DNA-binding domain"/>
    <property type="match status" value="1"/>
</dbReference>
<dbReference type="SMART" id="SM00345">
    <property type="entry name" value="HTH_GNTR"/>
    <property type="match status" value="1"/>
</dbReference>
<evidence type="ECO:0000259" key="5">
    <source>
        <dbReference type="PROSITE" id="PS50949"/>
    </source>
</evidence>
<dbReference type="PANTHER" id="PTHR43537">
    <property type="entry name" value="TRANSCRIPTIONAL REGULATOR, GNTR FAMILY"/>
    <property type="match status" value="1"/>
</dbReference>
<sequence length="293" mass="32633">MVYFLPRRCDASRGSERLGAQPSRPGNTDMARQRTQELPDLGILLKPRGQLMLAVEDAVLRGKEWESASMPVAAQIAARIAGAITLNHIEAGKRLLESDIGEILHVSRAPVREALRILERDRLVAVEARRGAIVTQPDARELRDIFAVRTLLYSALIEELLAESPAQLGKVFDEHVKALEQAMNESLDAYVLEGFLLNFAVFDLSSNLVLSDMLKSISLRVLRYNRMAFAAHPDAIAQSIRGWRELRRAIAAQDLPRVLKCVETRMSTSRDNAIRSVETPEHGAPARRKTRAA</sequence>
<dbReference type="InterPro" id="IPR036388">
    <property type="entry name" value="WH-like_DNA-bd_sf"/>
</dbReference>
<dbReference type="EMBL" id="SMRP01000007">
    <property type="protein sequence ID" value="TDG22851.1"/>
    <property type="molecule type" value="Genomic_DNA"/>
</dbReference>
<organism evidence="6 7">
    <name type="scientific">Paraburkholderia silviterrae</name>
    <dbReference type="NCBI Taxonomy" id="2528715"/>
    <lineage>
        <taxon>Bacteria</taxon>
        <taxon>Pseudomonadati</taxon>
        <taxon>Pseudomonadota</taxon>
        <taxon>Betaproteobacteria</taxon>
        <taxon>Burkholderiales</taxon>
        <taxon>Burkholderiaceae</taxon>
        <taxon>Paraburkholderia</taxon>
    </lineage>
</organism>
<dbReference type="PROSITE" id="PS50949">
    <property type="entry name" value="HTH_GNTR"/>
    <property type="match status" value="1"/>
</dbReference>
<reference evidence="6 7" key="1">
    <citation type="submission" date="2019-03" db="EMBL/GenBank/DDBJ databases">
        <title>Paraburkholderia sp. 4M-K11, isolated from subtropical forest soil.</title>
        <authorList>
            <person name="Gao Z.-H."/>
            <person name="Qiu L.-H."/>
        </authorList>
    </citation>
    <scope>NUCLEOTIDE SEQUENCE [LARGE SCALE GENOMIC DNA]</scope>
    <source>
        <strain evidence="6 7">4M-K11</strain>
    </source>
</reference>
<keyword evidence="3" id="KW-0804">Transcription</keyword>
<feature type="region of interest" description="Disordered" evidence="4">
    <location>
        <begin position="13"/>
        <end position="32"/>
    </location>
</feature>
<evidence type="ECO:0000256" key="4">
    <source>
        <dbReference type="SAM" id="MobiDB-lite"/>
    </source>
</evidence>
<proteinExistence type="predicted"/>
<dbReference type="InterPro" id="IPR008920">
    <property type="entry name" value="TF_FadR/GntR_C"/>
</dbReference>
<accession>A0A4V2ZYY7</accession>